<sequence length="73" mass="7832">MASIMSLFHNVTRNYQGPVIDSGVIAPQPGTSLTPAPFTLVALAGSQTLFQVGVKLKLIKFLTTGPEMFPRKT</sequence>
<dbReference type="Proteomes" id="UP000324222">
    <property type="component" value="Unassembled WGS sequence"/>
</dbReference>
<gene>
    <name evidence="1" type="ORF">E2C01_061589</name>
</gene>
<evidence type="ECO:0000313" key="1">
    <source>
        <dbReference type="EMBL" id="MPC67414.1"/>
    </source>
</evidence>
<organism evidence="1 2">
    <name type="scientific">Portunus trituberculatus</name>
    <name type="common">Swimming crab</name>
    <name type="synonym">Neptunus trituberculatus</name>
    <dbReference type="NCBI Taxonomy" id="210409"/>
    <lineage>
        <taxon>Eukaryota</taxon>
        <taxon>Metazoa</taxon>
        <taxon>Ecdysozoa</taxon>
        <taxon>Arthropoda</taxon>
        <taxon>Crustacea</taxon>
        <taxon>Multicrustacea</taxon>
        <taxon>Malacostraca</taxon>
        <taxon>Eumalacostraca</taxon>
        <taxon>Eucarida</taxon>
        <taxon>Decapoda</taxon>
        <taxon>Pleocyemata</taxon>
        <taxon>Brachyura</taxon>
        <taxon>Eubrachyura</taxon>
        <taxon>Portunoidea</taxon>
        <taxon>Portunidae</taxon>
        <taxon>Portuninae</taxon>
        <taxon>Portunus</taxon>
    </lineage>
</organism>
<name>A0A5B7HFH3_PORTR</name>
<accession>A0A5B7HFH3</accession>
<protein>
    <submittedName>
        <fullName evidence="1">Uncharacterized protein</fullName>
    </submittedName>
</protein>
<comment type="caution">
    <text evidence="1">The sequence shown here is derived from an EMBL/GenBank/DDBJ whole genome shotgun (WGS) entry which is preliminary data.</text>
</comment>
<reference evidence="1 2" key="1">
    <citation type="submission" date="2019-05" db="EMBL/GenBank/DDBJ databases">
        <title>Another draft genome of Portunus trituberculatus and its Hox gene families provides insights of decapod evolution.</title>
        <authorList>
            <person name="Jeong J.-H."/>
            <person name="Song I."/>
            <person name="Kim S."/>
            <person name="Choi T."/>
            <person name="Kim D."/>
            <person name="Ryu S."/>
            <person name="Kim W."/>
        </authorList>
    </citation>
    <scope>NUCLEOTIDE SEQUENCE [LARGE SCALE GENOMIC DNA]</scope>
    <source>
        <tissue evidence="1">Muscle</tissue>
    </source>
</reference>
<evidence type="ECO:0000313" key="2">
    <source>
        <dbReference type="Proteomes" id="UP000324222"/>
    </source>
</evidence>
<keyword evidence="2" id="KW-1185">Reference proteome</keyword>
<dbReference type="EMBL" id="VSRR010026212">
    <property type="protein sequence ID" value="MPC67414.1"/>
    <property type="molecule type" value="Genomic_DNA"/>
</dbReference>
<dbReference type="AlphaFoldDB" id="A0A5B7HFH3"/>
<proteinExistence type="predicted"/>